<evidence type="ECO:0000313" key="2">
    <source>
        <dbReference type="Proteomes" id="UP001464891"/>
    </source>
</evidence>
<dbReference type="RefSeq" id="WP_190431863.1">
    <property type="nucleotide sequence ID" value="NZ_JAMPKM010000001.1"/>
</dbReference>
<name>A0ABV0J302_9CYAN</name>
<comment type="caution">
    <text evidence="1">The sequence shown here is derived from an EMBL/GenBank/DDBJ whole genome shotgun (WGS) entry which is preliminary data.</text>
</comment>
<dbReference type="EMBL" id="JAMPKM010000001">
    <property type="protein sequence ID" value="MEP0816147.1"/>
    <property type="molecule type" value="Genomic_DNA"/>
</dbReference>
<dbReference type="Proteomes" id="UP001464891">
    <property type="component" value="Unassembled WGS sequence"/>
</dbReference>
<accession>A0ABV0J302</accession>
<keyword evidence="2" id="KW-1185">Reference proteome</keyword>
<gene>
    <name evidence="1" type="ORF">NC998_03440</name>
</gene>
<evidence type="ECO:0000313" key="1">
    <source>
        <dbReference type="EMBL" id="MEP0816147.1"/>
    </source>
</evidence>
<protein>
    <submittedName>
        <fullName evidence="1">Uncharacterized protein</fullName>
    </submittedName>
</protein>
<proteinExistence type="predicted"/>
<sequence>MSHYTLVGLASFPSSYAIAMFYLGITQALSSEGFNRVVGDRSATTVTLPRQEAGSS</sequence>
<organism evidence="1 2">
    <name type="scientific">Trichocoleus desertorum GB2-A4</name>
    <dbReference type="NCBI Taxonomy" id="2933944"/>
    <lineage>
        <taxon>Bacteria</taxon>
        <taxon>Bacillati</taxon>
        <taxon>Cyanobacteriota</taxon>
        <taxon>Cyanophyceae</taxon>
        <taxon>Leptolyngbyales</taxon>
        <taxon>Trichocoleusaceae</taxon>
        <taxon>Trichocoleus</taxon>
    </lineage>
</organism>
<reference evidence="1 2" key="1">
    <citation type="submission" date="2022-04" db="EMBL/GenBank/DDBJ databases">
        <title>Positive selection, recombination, and allopatry shape intraspecific diversity of widespread and dominant cyanobacteria.</title>
        <authorList>
            <person name="Wei J."/>
            <person name="Shu W."/>
            <person name="Hu C."/>
        </authorList>
    </citation>
    <scope>NUCLEOTIDE SEQUENCE [LARGE SCALE GENOMIC DNA]</scope>
    <source>
        <strain evidence="1 2">GB2-A4</strain>
    </source>
</reference>